<reference evidence="1" key="2">
    <citation type="submission" date="2020-09" db="EMBL/GenBank/DDBJ databases">
        <authorList>
            <person name="Sun Q."/>
            <person name="Zhou Y."/>
        </authorList>
    </citation>
    <scope>NUCLEOTIDE SEQUENCE</scope>
    <source>
        <strain evidence="1">CGMCC 1.16134</strain>
    </source>
</reference>
<evidence type="ECO:0000313" key="2">
    <source>
        <dbReference type="Proteomes" id="UP000637643"/>
    </source>
</evidence>
<protein>
    <submittedName>
        <fullName evidence="1">Uncharacterized protein</fullName>
    </submittedName>
</protein>
<dbReference type="Proteomes" id="UP000637643">
    <property type="component" value="Unassembled WGS sequence"/>
</dbReference>
<organism evidence="1 2">
    <name type="scientific">Paenibacillus albidus</name>
    <dbReference type="NCBI Taxonomy" id="2041023"/>
    <lineage>
        <taxon>Bacteria</taxon>
        <taxon>Bacillati</taxon>
        <taxon>Bacillota</taxon>
        <taxon>Bacilli</taxon>
        <taxon>Bacillales</taxon>
        <taxon>Paenibacillaceae</taxon>
        <taxon>Paenibacillus</taxon>
    </lineage>
</organism>
<accession>A0A917FYI1</accession>
<comment type="caution">
    <text evidence="1">The sequence shown here is derived from an EMBL/GenBank/DDBJ whole genome shotgun (WGS) entry which is preliminary data.</text>
</comment>
<sequence length="109" mass="12765">MSVLAFILEPTDEFEQEFSIPVASESFFNECWGPAIKALQLKWVEHFSWGIDVRKEDLDKVINELLQIREWSLLNLMEAKQEHILYRIDLLISKLPAAFRRENAVVFIG</sequence>
<name>A0A917FYI1_9BACL</name>
<dbReference type="AlphaFoldDB" id="A0A917FYI1"/>
<evidence type="ECO:0000313" key="1">
    <source>
        <dbReference type="EMBL" id="GGG14192.1"/>
    </source>
</evidence>
<dbReference type="EMBL" id="BMKR01000069">
    <property type="protein sequence ID" value="GGG14192.1"/>
    <property type="molecule type" value="Genomic_DNA"/>
</dbReference>
<gene>
    <name evidence="1" type="ORF">GCM10010912_68290</name>
</gene>
<proteinExistence type="predicted"/>
<dbReference type="RefSeq" id="WP_189032642.1">
    <property type="nucleotide sequence ID" value="NZ_BMKR01000069.1"/>
</dbReference>
<reference evidence="1" key="1">
    <citation type="journal article" date="2014" name="Int. J. Syst. Evol. Microbiol.">
        <title>Complete genome sequence of Corynebacterium casei LMG S-19264T (=DSM 44701T), isolated from a smear-ripened cheese.</title>
        <authorList>
            <consortium name="US DOE Joint Genome Institute (JGI-PGF)"/>
            <person name="Walter F."/>
            <person name="Albersmeier A."/>
            <person name="Kalinowski J."/>
            <person name="Ruckert C."/>
        </authorList>
    </citation>
    <scope>NUCLEOTIDE SEQUENCE</scope>
    <source>
        <strain evidence="1">CGMCC 1.16134</strain>
    </source>
</reference>
<keyword evidence="2" id="KW-1185">Reference proteome</keyword>